<dbReference type="PANTHER" id="PTHR43630:SF1">
    <property type="entry name" value="POLY-BETA-1,6-N-ACETYL-D-GLUCOSAMINE SYNTHASE"/>
    <property type="match status" value="1"/>
</dbReference>
<keyword evidence="4" id="KW-0472">Membrane</keyword>
<comment type="similarity">
    <text evidence="1">Belongs to the glycosyltransferase 2 family.</text>
</comment>
<proteinExistence type="inferred from homology"/>
<evidence type="ECO:0000256" key="3">
    <source>
        <dbReference type="ARBA" id="ARBA00022679"/>
    </source>
</evidence>
<evidence type="ECO:0000256" key="1">
    <source>
        <dbReference type="ARBA" id="ARBA00006739"/>
    </source>
</evidence>
<feature type="transmembrane region" description="Helical" evidence="4">
    <location>
        <begin position="345"/>
        <end position="375"/>
    </location>
</feature>
<evidence type="ECO:0000256" key="2">
    <source>
        <dbReference type="ARBA" id="ARBA00022676"/>
    </source>
</evidence>
<keyword evidence="4" id="KW-1133">Transmembrane helix</keyword>
<name>A0A2R4T3N0_9ACTN</name>
<accession>A0A2R4T3N0</accession>
<dbReference type="CDD" id="cd06423">
    <property type="entry name" value="CESA_like"/>
    <property type="match status" value="1"/>
</dbReference>
<feature type="transmembrane region" description="Helical" evidence="4">
    <location>
        <begin position="12"/>
        <end position="35"/>
    </location>
</feature>
<reference evidence="5 6" key="1">
    <citation type="submission" date="2018-01" db="EMBL/GenBank/DDBJ databases">
        <title>Complete genome sequence of Streptomyces lunaelactis MM109T, a Ferroverdin A producer isolated from cave moonmilk deposits.</title>
        <authorList>
            <person name="Naome A."/>
            <person name="Martinet L."/>
            <person name="Maciejewska M."/>
            <person name="Anderssen S."/>
            <person name="Adam D."/>
            <person name="Tenconi E."/>
            <person name="Deflandre B."/>
            <person name="Arguelles-Arias A."/>
            <person name="Calusinska M."/>
            <person name="Copieters W."/>
            <person name="Karim L."/>
            <person name="Hanikenne M."/>
            <person name="Baurain D."/>
            <person name="van Wezel G."/>
            <person name="Smargiasso N."/>
            <person name="de Pauw E."/>
            <person name="Delfosse P."/>
            <person name="Rigali S."/>
        </authorList>
    </citation>
    <scope>NUCLEOTIDE SEQUENCE [LARGE SCALE GENOMIC DNA]</scope>
    <source>
        <strain evidence="5 6">MM109</strain>
    </source>
</reference>
<evidence type="ECO:0000256" key="4">
    <source>
        <dbReference type="SAM" id="Phobius"/>
    </source>
</evidence>
<sequence>MRTVVLAVVEWSQYLVIGYFLVLNSTYLLLIGLAAKAIPYYARRRDVAGTEDSAVSPFTRPVSIVAAAYNEEATIVDSVRAMLDLRYPVHEVVVVDDGSKDGTFDRLREAFGLVQATRVQPREIPVRNAPTSVHVSTRGESLVVVRKENSGRADSLNVGIDLARYPLICMVDADSLLDSDALLVICQPFADDPLRVVAAGGVIRPVNDSIVRHGRVLEPRIPKKWLPRIQVVEYLRAFLMGRTGWARMGGLLIISGAFGLYRRDILVETGGLNPDSIGEDFELVVRIHRLMRDTRRPYRVVFIPEPVCWTEVPDTRKVLARQRRRWHRGLYETLRQHRGMMRPRYGIIGTVAIPYFILFELIAPLVETIGLLIVIAGFAFGVISPEFAILFMLAAFGYAIAISLLALLLDELGLHRYKNLSDLASVTAAAVAENLGYRQLTALWRLQGWWAALRGGVPVWGEMTRSGFAATTQAAISPLTSGTHAAVPEPQTSDSTAT</sequence>
<dbReference type="GeneID" id="55657104"/>
<dbReference type="Pfam" id="PF13641">
    <property type="entry name" value="Glyco_tranf_2_3"/>
    <property type="match status" value="1"/>
</dbReference>
<keyword evidence="6" id="KW-1185">Reference proteome</keyword>
<dbReference type="SUPFAM" id="SSF53448">
    <property type="entry name" value="Nucleotide-diphospho-sugar transferases"/>
    <property type="match status" value="1"/>
</dbReference>
<evidence type="ECO:0000313" key="5">
    <source>
        <dbReference type="EMBL" id="AVZ73745.1"/>
    </source>
</evidence>
<dbReference type="GO" id="GO:0016757">
    <property type="term" value="F:glycosyltransferase activity"/>
    <property type="evidence" value="ECO:0007669"/>
    <property type="project" value="UniProtKB-KW"/>
</dbReference>
<organism evidence="5 6">
    <name type="scientific">Streptomyces lunaelactis</name>
    <dbReference type="NCBI Taxonomy" id="1535768"/>
    <lineage>
        <taxon>Bacteria</taxon>
        <taxon>Bacillati</taxon>
        <taxon>Actinomycetota</taxon>
        <taxon>Actinomycetes</taxon>
        <taxon>Kitasatosporales</taxon>
        <taxon>Streptomycetaceae</taxon>
        <taxon>Streptomyces</taxon>
    </lineage>
</organism>
<evidence type="ECO:0000313" key="6">
    <source>
        <dbReference type="Proteomes" id="UP000244201"/>
    </source>
</evidence>
<keyword evidence="3 5" id="KW-0808">Transferase</keyword>
<feature type="transmembrane region" description="Helical" evidence="4">
    <location>
        <begin position="387"/>
        <end position="409"/>
    </location>
</feature>
<dbReference type="PANTHER" id="PTHR43630">
    <property type="entry name" value="POLY-BETA-1,6-N-ACETYL-D-GLUCOSAMINE SYNTHASE"/>
    <property type="match status" value="1"/>
</dbReference>
<dbReference type="Proteomes" id="UP000244201">
    <property type="component" value="Chromosome"/>
</dbReference>
<dbReference type="Gene3D" id="3.90.550.10">
    <property type="entry name" value="Spore Coat Polysaccharide Biosynthesis Protein SpsA, Chain A"/>
    <property type="match status" value="1"/>
</dbReference>
<protein>
    <submittedName>
        <fullName evidence="5">Glycosyltransferase</fullName>
    </submittedName>
</protein>
<dbReference type="EMBL" id="CP026304">
    <property type="protein sequence ID" value="AVZ73745.1"/>
    <property type="molecule type" value="Genomic_DNA"/>
</dbReference>
<dbReference type="KEGG" id="slk:SLUN_17740"/>
<dbReference type="RefSeq" id="WP_108149423.1">
    <property type="nucleotide sequence ID" value="NZ_CP026304.1"/>
</dbReference>
<gene>
    <name evidence="5" type="ORF">SLUN_17740</name>
</gene>
<dbReference type="OrthoDB" id="3864432at2"/>
<keyword evidence="2" id="KW-0328">Glycosyltransferase</keyword>
<dbReference type="AlphaFoldDB" id="A0A2R4T3N0"/>
<keyword evidence="4" id="KW-0812">Transmembrane</keyword>
<dbReference type="InterPro" id="IPR029044">
    <property type="entry name" value="Nucleotide-diphossugar_trans"/>
</dbReference>